<proteinExistence type="predicted"/>
<evidence type="ECO:0000313" key="1">
    <source>
        <dbReference type="EMBL" id="KTC95906.1"/>
    </source>
</evidence>
<name>A0A0W0TK06_9GAMM</name>
<dbReference type="EMBL" id="UASS01000008">
    <property type="protein sequence ID" value="SPX60335.1"/>
    <property type="molecule type" value="Genomic_DNA"/>
</dbReference>
<dbReference type="PATRIC" id="fig|453.4.peg.2484"/>
<keyword evidence="3" id="KW-1185">Reference proteome</keyword>
<sequence length="1418" mass="152764">MPIQNAELLAALRDDTIISRPDGGGAIAALDALMKADPATAASFRGAILAKKDFWHGFNAMVVVPPPVNDDNFLTLAGAGAGQSFAELHKLVTQRRVQAGLKGLGHTLDEAFLVDLINNDANNARAKLATKPAVFGDLTSLSQPGPWDPTSQNFLTDPAIDAIKAQAKEQLLLNKIKNTVATEAQIKELIAEAAFGDGQFQAKLQLAPWNLTAPTAANLTVATGFTDIVKKAALEKGLALAINEITPDVIGTPAILATLNETPANFKRDFGVPYTGEVLLDDAAVNKAKGQLGQRFLLAKLPQLGAPRVDDLAALAAQGSVADFARVLKTHPDLAGGHPGDANNFVDHAITPTSLPILRQTAALQALKIKIAQCEDPAALDALIAATTKEQVKQVLTDKPAFGFSTSPAFREALNNLRSVDDIVVAAQVQKRLLAAGPAQLKALATVDGTGTYANLKAYMKANLPTNIPSTKIDAYLTPEKITEIRQRALLGYISTPLRTMDVGALDTLVASGGGINDVRDGVRILMGNVNDADDLTAGGDPAAGFAQQIRAYAGAEKVVRNALAINANTNYDDITAIVNDTPNHVGGNPLQTLVGVLPPKEKQILQERVVTDLVNRFPDARPTAQLTALATAKTDTEFTDALRTIGITEYSWVNKDSRAHLQALASEKALTRQISATAQFGAEAHPELLALVKQLPLNKQQELLSKPEVMKALLNVQDAHDELAKREAERVVKDILGEAIDVKPFVEENYRLYLINQIASPEIARIIAQQSPPVDINPGKIRDINNILHAHPGADGLRNIFDNNGGANSNYVETVKAIQGIIGVVPESFYRAFGLNAGGNHDFLAGGDYALLRTPLNQQLGRNAHMIAKARGLNTDAPDYRLITFCAALPKANDRFDDGQFDALKADLNAAPSLENFITTARTKPYHGMLNGQNFEQQLTPEVFKQLKREQSRQIILNNGTYAADLRDKKRELDTVTDLFAKMKKADDKVRQQLERFGNTKSIDWFNPAFHAAAKQNAEKLGPEFLQFAKGCDAFVTQLAHQKAVIDEQLASLPSQTAVAALPSPGGDAQKRDIEAYRKVLIDKGNLVGKELEHYQKIQKVLRGDPANPNPLMQKGLVKTVEEAKAGKQDIRFHFESECGPDRPVSEMAEFFKPDWRGQKTIPAGGGSTMSATGGSRPAYYHAVPVVAEGMVRPHRISYGGDSTHPNDRLTGGFLEQRGSDRGTPGKDGSMEYLPSIKLTVNAFPQKLPGPPPTSDKALHEARVNFSMAMACQILAGLHDAPNKDNRIILDGTDHDELRYLWSGLVAMGKANPDMAFGPDAIKVISGAFQPENEKGTFYGLSSKSLYETGFKGSPALTKAESFFTEASGHKKPQAQTTQDLIKLSQMFKGGVQVLREVEQSNQTPVVVSKTTPKLGG</sequence>
<reference evidence="2 4" key="2">
    <citation type="submission" date="2018-06" db="EMBL/GenBank/DDBJ databases">
        <authorList>
            <consortium name="Pathogen Informatics"/>
            <person name="Doyle S."/>
        </authorList>
    </citation>
    <scope>NUCLEOTIDE SEQUENCE [LARGE SCALE GENOMIC DNA]</scope>
    <source>
        <strain evidence="2 4">NCTC12022</strain>
    </source>
</reference>
<protein>
    <submittedName>
        <fullName evidence="1">Interaptin</fullName>
    </submittedName>
</protein>
<gene>
    <name evidence="1" type="ORF">Lfee_2268</name>
    <name evidence="2" type="ORF">NCTC12022_01052</name>
</gene>
<dbReference type="Proteomes" id="UP000251942">
    <property type="component" value="Unassembled WGS sequence"/>
</dbReference>
<evidence type="ECO:0000313" key="4">
    <source>
        <dbReference type="Proteomes" id="UP000251942"/>
    </source>
</evidence>
<evidence type="ECO:0000313" key="3">
    <source>
        <dbReference type="Proteomes" id="UP000054698"/>
    </source>
</evidence>
<evidence type="ECO:0000313" key="2">
    <source>
        <dbReference type="EMBL" id="SPX60335.1"/>
    </source>
</evidence>
<accession>A0A0W0TK06</accession>
<dbReference type="OrthoDB" id="5653987at2"/>
<dbReference type="Proteomes" id="UP000054698">
    <property type="component" value="Unassembled WGS sequence"/>
</dbReference>
<dbReference type="STRING" id="453.Lfee_2268"/>
<dbReference type="EMBL" id="LNYB01000082">
    <property type="protein sequence ID" value="KTC95906.1"/>
    <property type="molecule type" value="Genomic_DNA"/>
</dbReference>
<organism evidence="1 3">
    <name type="scientific">Legionella feeleii</name>
    <dbReference type="NCBI Taxonomy" id="453"/>
    <lineage>
        <taxon>Bacteria</taxon>
        <taxon>Pseudomonadati</taxon>
        <taxon>Pseudomonadota</taxon>
        <taxon>Gammaproteobacteria</taxon>
        <taxon>Legionellales</taxon>
        <taxon>Legionellaceae</taxon>
        <taxon>Legionella</taxon>
    </lineage>
</organism>
<dbReference type="RefSeq" id="WP_058446911.1">
    <property type="nucleotide sequence ID" value="NZ_CAAAHT010000016.1"/>
</dbReference>
<reference evidence="1 3" key="1">
    <citation type="submission" date="2015-11" db="EMBL/GenBank/DDBJ databases">
        <title>Genomic analysis of 38 Legionella species identifies large and diverse effector repertoires.</title>
        <authorList>
            <person name="Burstein D."/>
            <person name="Amaro F."/>
            <person name="Zusman T."/>
            <person name="Lifshitz Z."/>
            <person name="Cohen O."/>
            <person name="Gilbert J.A."/>
            <person name="Pupko T."/>
            <person name="Shuman H.A."/>
            <person name="Segal G."/>
        </authorList>
    </citation>
    <scope>NUCLEOTIDE SEQUENCE [LARGE SCALE GENOMIC DNA]</scope>
    <source>
        <strain evidence="1 3">WO-44C</strain>
    </source>
</reference>